<dbReference type="SMART" id="SM00487">
    <property type="entry name" value="DEXDc"/>
    <property type="match status" value="1"/>
</dbReference>
<reference evidence="7" key="1">
    <citation type="journal article" date="2019" name="Int. J. Syst. Evol. Microbiol.">
        <title>The Global Catalogue of Microorganisms (GCM) 10K type strain sequencing project: providing services to taxonomists for standard genome sequencing and annotation.</title>
        <authorList>
            <consortium name="The Broad Institute Genomics Platform"/>
            <consortium name="The Broad Institute Genome Sequencing Center for Infectious Disease"/>
            <person name="Wu L."/>
            <person name="Ma J."/>
        </authorList>
    </citation>
    <scope>NUCLEOTIDE SEQUENCE [LARGE SCALE GENOMIC DNA]</scope>
    <source>
        <strain evidence="7">JCM 10977</strain>
    </source>
</reference>
<dbReference type="InterPro" id="IPR049730">
    <property type="entry name" value="SNF2/RAD54-like_C"/>
</dbReference>
<keyword evidence="6" id="KW-0347">Helicase</keyword>
<dbReference type="CDD" id="cd18012">
    <property type="entry name" value="DEXQc_arch_SWI2_SNF2"/>
    <property type="match status" value="1"/>
</dbReference>
<keyword evidence="2" id="KW-0863">Zinc-finger</keyword>
<evidence type="ECO:0000256" key="2">
    <source>
        <dbReference type="PROSITE-ProRule" id="PRU00325"/>
    </source>
</evidence>
<feature type="domain" description="SWIM-type" evidence="3">
    <location>
        <begin position="59"/>
        <end position="99"/>
    </location>
</feature>
<dbReference type="InterPro" id="IPR013663">
    <property type="entry name" value="Helicase_SWF/SNF/SWI_bac"/>
</dbReference>
<dbReference type="PROSITE" id="PS50966">
    <property type="entry name" value="ZF_SWIM"/>
    <property type="match status" value="1"/>
</dbReference>
<evidence type="ECO:0000313" key="6">
    <source>
        <dbReference type="EMBL" id="GAA0924570.1"/>
    </source>
</evidence>
<feature type="domain" description="Helicase ATP-binding" evidence="4">
    <location>
        <begin position="639"/>
        <end position="801"/>
    </location>
</feature>
<dbReference type="InterPro" id="IPR038718">
    <property type="entry name" value="SNF2-like_sf"/>
</dbReference>
<name>A0ABP3ZQ45_9ACTN</name>
<dbReference type="InterPro" id="IPR000330">
    <property type="entry name" value="SNF2_N"/>
</dbReference>
<keyword evidence="2" id="KW-0862">Zinc</keyword>
<dbReference type="Gene3D" id="3.40.50.300">
    <property type="entry name" value="P-loop containing nucleotide triphosphate hydrolases"/>
    <property type="match status" value="1"/>
</dbReference>
<dbReference type="GO" id="GO:0004386">
    <property type="term" value="F:helicase activity"/>
    <property type="evidence" value="ECO:0007669"/>
    <property type="project" value="UniProtKB-KW"/>
</dbReference>
<dbReference type="PROSITE" id="PS51194">
    <property type="entry name" value="HELICASE_CTER"/>
    <property type="match status" value="1"/>
</dbReference>
<keyword evidence="2" id="KW-0479">Metal-binding</keyword>
<dbReference type="PROSITE" id="PS51192">
    <property type="entry name" value="HELICASE_ATP_BIND_1"/>
    <property type="match status" value="1"/>
</dbReference>
<dbReference type="InterPro" id="IPR014001">
    <property type="entry name" value="Helicase_ATP-bd"/>
</dbReference>
<accession>A0ABP3ZQ45</accession>
<keyword evidence="1" id="KW-0378">Hydrolase</keyword>
<organism evidence="6 7">
    <name type="scientific">Kribbella koreensis</name>
    <dbReference type="NCBI Taxonomy" id="57909"/>
    <lineage>
        <taxon>Bacteria</taxon>
        <taxon>Bacillati</taxon>
        <taxon>Actinomycetota</taxon>
        <taxon>Actinomycetes</taxon>
        <taxon>Propionibacteriales</taxon>
        <taxon>Kribbellaceae</taxon>
        <taxon>Kribbella</taxon>
    </lineage>
</organism>
<dbReference type="Pfam" id="PF04434">
    <property type="entry name" value="SWIM"/>
    <property type="match status" value="1"/>
</dbReference>
<dbReference type="RefSeq" id="WP_343964004.1">
    <property type="nucleotide sequence ID" value="NZ_BAAAHK010000001.1"/>
</dbReference>
<dbReference type="Pfam" id="PF00176">
    <property type="entry name" value="SNF2-rel_dom"/>
    <property type="match status" value="1"/>
</dbReference>
<dbReference type="Gene3D" id="3.40.50.10810">
    <property type="entry name" value="Tandem AAA-ATPase domain"/>
    <property type="match status" value="1"/>
</dbReference>
<keyword evidence="6" id="KW-0547">Nucleotide-binding</keyword>
<dbReference type="PANTHER" id="PTHR10799">
    <property type="entry name" value="SNF2/RAD54 HELICASE FAMILY"/>
    <property type="match status" value="1"/>
</dbReference>
<dbReference type="Pfam" id="PF08455">
    <property type="entry name" value="SNF2_assoc"/>
    <property type="match status" value="1"/>
</dbReference>
<dbReference type="InterPro" id="IPR007527">
    <property type="entry name" value="Znf_SWIM"/>
</dbReference>
<dbReference type="Proteomes" id="UP001500542">
    <property type="component" value="Unassembled WGS sequence"/>
</dbReference>
<dbReference type="InterPro" id="IPR001650">
    <property type="entry name" value="Helicase_C-like"/>
</dbReference>
<dbReference type="SMART" id="SM00490">
    <property type="entry name" value="HELICc"/>
    <property type="match status" value="1"/>
</dbReference>
<evidence type="ECO:0000256" key="1">
    <source>
        <dbReference type="ARBA" id="ARBA00022801"/>
    </source>
</evidence>
<comment type="caution">
    <text evidence="6">The sequence shown here is derived from an EMBL/GenBank/DDBJ whole genome shotgun (WGS) entry which is preliminary data.</text>
</comment>
<feature type="domain" description="Helicase C-terminal" evidence="5">
    <location>
        <begin position="926"/>
        <end position="1070"/>
    </location>
</feature>
<dbReference type="InterPro" id="IPR027417">
    <property type="entry name" value="P-loop_NTPase"/>
</dbReference>
<protein>
    <submittedName>
        <fullName evidence="6">DEAD/DEAH box helicase</fullName>
    </submittedName>
</protein>
<evidence type="ECO:0000313" key="7">
    <source>
        <dbReference type="Proteomes" id="UP001500542"/>
    </source>
</evidence>
<sequence length="1086" mass="119943">MPAAIVNGLSPVVVENAVGEAAYARGLGYAQGGAVRSVSWDSSASTLRGQVRAELESLYDVVIYLTFADDGQVDYLDGECSCEVGFDCKHVAALALEAIMSAAEPTAAAGPARRAAGWESSLGSLVGRGPTADRLGSAPLAIELTLLTPTQYSTKRRSNSDSPMVSARVVRQGKKGWIRGNLTWTTLDNPYGELVKAQSQALQELYASYSSRRSRSYYHGDEKTIELSAFDSRQLWPLLDQALAAGVRLVYSKKAMGDLDPYGVAEFGLDVTNDSSGDLLSRPVIRIEGDPEVVPVEFIGAEGHGLVWIDRSALNPAANLEELRFRLAKLTRSVPPELQQVALTGQELRIPAADSARFRAEYFPRLRQVAEVLSSDDSFAPPTISGPELSLQAEYGADHALDLRWSWLYRVDDSELRVPVAETSGPGEIYRDLDQEREILAGLDLQPESLPETLQEFDTVRFSTELLPQLVADPLVDVEVTGTPAKYREVGDLVTVGVTTSAPPGETDWLDLAITLMVEGQRVPFVNIFRALAIGKTSVLLTSGAYFSLQKPELKALRALIDEAQALQDIPNDQLRISRYQVSFFDELERLGVVEHQAEGWQQQLAALRSVDTTDATPLPATIEAALRPYQLEGFRWLAFLWKFGLGGILADDMGLGKTLQALALIAHAKERENPGPFLIVAPTSVVSNWPSEAARFAPSLKVVTIADTLRRRGQRLDEAIGDADVVVTSYTLLRLDIDAYADRAWAGLVLDEAQFTKNHQSKLYQCCRRLPAPFKLAITGTPMENNLMELWSLLSITSPGLFPSPTHFDRYYVRPIEKDADADRLARLRRRIKPLVKRRTKEQVAADLPEKQEQVLEVELHPRHRKIYQTHLQRERQKVLGLVADFDKNRFTIFRSLTLLRQLSLHAGLVDEAHSELASAKIDALLEQLPDIIGSGHRALVFSQFTGFLELVRQRLDAEGIEYCYLDGSTSNRPAVLKKFKDGTAPLFLISLKAGGVGLNLTEADYCFLLDPWWNPATEAQAVDRIHRIGQHKSVMVYRLIAKDTIEQKVMELKDRKAALFASVMDEGNAFGAGLSPDDIRGLFS</sequence>
<dbReference type="EMBL" id="BAAAHK010000001">
    <property type="protein sequence ID" value="GAA0924570.1"/>
    <property type="molecule type" value="Genomic_DNA"/>
</dbReference>
<keyword evidence="6" id="KW-0067">ATP-binding</keyword>
<dbReference type="SUPFAM" id="SSF52540">
    <property type="entry name" value="P-loop containing nucleoside triphosphate hydrolases"/>
    <property type="match status" value="2"/>
</dbReference>
<evidence type="ECO:0000259" key="5">
    <source>
        <dbReference type="PROSITE" id="PS51194"/>
    </source>
</evidence>
<evidence type="ECO:0000259" key="3">
    <source>
        <dbReference type="PROSITE" id="PS50966"/>
    </source>
</evidence>
<proteinExistence type="predicted"/>
<gene>
    <name evidence="6" type="ORF">GCM10009554_03420</name>
</gene>
<evidence type="ECO:0000259" key="4">
    <source>
        <dbReference type="PROSITE" id="PS51192"/>
    </source>
</evidence>
<dbReference type="Pfam" id="PF00271">
    <property type="entry name" value="Helicase_C"/>
    <property type="match status" value="1"/>
</dbReference>
<keyword evidence="7" id="KW-1185">Reference proteome</keyword>
<dbReference type="CDD" id="cd18793">
    <property type="entry name" value="SF2_C_SNF"/>
    <property type="match status" value="1"/>
</dbReference>